<organism evidence="2 3">
    <name type="scientific">Gryllotalpicola koreensis</name>
    <dbReference type="NCBI Taxonomy" id="993086"/>
    <lineage>
        <taxon>Bacteria</taxon>
        <taxon>Bacillati</taxon>
        <taxon>Actinomycetota</taxon>
        <taxon>Actinomycetes</taxon>
        <taxon>Micrococcales</taxon>
        <taxon>Microbacteriaceae</taxon>
        <taxon>Gryllotalpicola</taxon>
    </lineage>
</organism>
<dbReference type="PANTHER" id="PTHR23131:SF4">
    <property type="entry name" value="METALLO-BETA-LACTAMASE SUPERFAMILY POTEIN"/>
    <property type="match status" value="1"/>
</dbReference>
<keyword evidence="3" id="KW-1185">Reference proteome</keyword>
<dbReference type="Pfam" id="PF00753">
    <property type="entry name" value="Lactamase_B"/>
    <property type="match status" value="1"/>
</dbReference>
<dbReference type="InterPro" id="IPR001279">
    <property type="entry name" value="Metallo-B-lactamas"/>
</dbReference>
<dbReference type="Proteomes" id="UP001501079">
    <property type="component" value="Unassembled WGS sequence"/>
</dbReference>
<evidence type="ECO:0000259" key="1">
    <source>
        <dbReference type="SMART" id="SM00849"/>
    </source>
</evidence>
<feature type="domain" description="Metallo-beta-lactamase" evidence="1">
    <location>
        <begin position="43"/>
        <end position="253"/>
    </location>
</feature>
<dbReference type="RefSeq" id="WP_344753081.1">
    <property type="nucleotide sequence ID" value="NZ_BAABBW010000002.1"/>
</dbReference>
<sequence length="344" mass="36710">MRATSPAQYAAFELGAVPPVEQLRDGVWSIPNPMPGQSNGLTSTLCYLIEGGDGALHLIDPGLGHDAGYDAVADGIARTGHAVSELASIVVTHLHTDHLGLAARLRAESGASLVLHRREQWAIDHADELGTPLDAQLLDEWGVPAERRAELLAVPSTAGHPVAPIRADVLVDGGGELPIAGRRLRVVDTPGHTPGSMSLVDDESELVFTGDALLPTIHPGIGLGGTVSNPVGDYLRSLRTLEEHDDYEACPGHEFRFTEVASRCRTTGEHQLRRSREVAAAVVDSPEATVWQLASRLHWTAGFAQLRDFYLRSALAQTQMHLDFVRSPAAAEFLTPASAAPVDA</sequence>
<evidence type="ECO:0000313" key="3">
    <source>
        <dbReference type="Proteomes" id="UP001501079"/>
    </source>
</evidence>
<dbReference type="InterPro" id="IPR050662">
    <property type="entry name" value="Sec-metab_biosynth-thioest"/>
</dbReference>
<dbReference type="Gene3D" id="3.60.15.10">
    <property type="entry name" value="Ribonuclease Z/Hydroxyacylglutathione hydrolase-like"/>
    <property type="match status" value="1"/>
</dbReference>
<dbReference type="EMBL" id="BAABBW010000002">
    <property type="protein sequence ID" value="GAA4173484.1"/>
    <property type="molecule type" value="Genomic_DNA"/>
</dbReference>
<accession>A0ABP7ZYF2</accession>
<dbReference type="SMART" id="SM00849">
    <property type="entry name" value="Lactamase_B"/>
    <property type="match status" value="1"/>
</dbReference>
<gene>
    <name evidence="2" type="ORF">GCM10022287_15940</name>
</gene>
<dbReference type="PANTHER" id="PTHR23131">
    <property type="entry name" value="ENDORIBONUCLEASE LACTB2"/>
    <property type="match status" value="1"/>
</dbReference>
<comment type="caution">
    <text evidence="2">The sequence shown here is derived from an EMBL/GenBank/DDBJ whole genome shotgun (WGS) entry which is preliminary data.</text>
</comment>
<proteinExistence type="predicted"/>
<reference evidence="3" key="1">
    <citation type="journal article" date="2019" name="Int. J. Syst. Evol. Microbiol.">
        <title>The Global Catalogue of Microorganisms (GCM) 10K type strain sequencing project: providing services to taxonomists for standard genome sequencing and annotation.</title>
        <authorList>
            <consortium name="The Broad Institute Genomics Platform"/>
            <consortium name="The Broad Institute Genome Sequencing Center for Infectious Disease"/>
            <person name="Wu L."/>
            <person name="Ma J."/>
        </authorList>
    </citation>
    <scope>NUCLEOTIDE SEQUENCE [LARGE SCALE GENOMIC DNA]</scope>
    <source>
        <strain evidence="3">JCM 17591</strain>
    </source>
</reference>
<dbReference type="SUPFAM" id="SSF56281">
    <property type="entry name" value="Metallo-hydrolase/oxidoreductase"/>
    <property type="match status" value="1"/>
</dbReference>
<protein>
    <submittedName>
        <fullName evidence="2">MBL fold metallo-hydrolase</fullName>
    </submittedName>
</protein>
<evidence type="ECO:0000313" key="2">
    <source>
        <dbReference type="EMBL" id="GAA4173484.1"/>
    </source>
</evidence>
<dbReference type="InterPro" id="IPR036866">
    <property type="entry name" value="RibonucZ/Hydroxyglut_hydro"/>
</dbReference>
<name>A0ABP7ZYF2_9MICO</name>